<evidence type="ECO:0000256" key="4">
    <source>
        <dbReference type="ARBA" id="ARBA00022692"/>
    </source>
</evidence>
<gene>
    <name evidence="12" type="ORF">B0T10DRAFT_466468</name>
</gene>
<dbReference type="InterPro" id="IPR034001">
    <property type="entry name" value="ABCG_PDR_1"/>
</dbReference>
<keyword evidence="13" id="KW-1185">Reference proteome</keyword>
<evidence type="ECO:0000256" key="10">
    <source>
        <dbReference type="SAM" id="Phobius"/>
    </source>
</evidence>
<feature type="transmembrane region" description="Helical" evidence="10">
    <location>
        <begin position="526"/>
        <end position="547"/>
    </location>
</feature>
<evidence type="ECO:0000256" key="6">
    <source>
        <dbReference type="ARBA" id="ARBA00022840"/>
    </source>
</evidence>
<feature type="domain" description="ABC transporter" evidence="11">
    <location>
        <begin position="743"/>
        <end position="981"/>
    </location>
</feature>
<evidence type="ECO:0000259" key="11">
    <source>
        <dbReference type="PROSITE" id="PS50893"/>
    </source>
</evidence>
<dbReference type="InterPro" id="IPR034003">
    <property type="entry name" value="ABCG_PDR_2"/>
</dbReference>
<feature type="transmembrane region" description="Helical" evidence="10">
    <location>
        <begin position="559"/>
        <end position="579"/>
    </location>
</feature>
<keyword evidence="5" id="KW-0547">Nucleotide-binding</keyword>
<evidence type="ECO:0000256" key="2">
    <source>
        <dbReference type="ARBA" id="ARBA00006012"/>
    </source>
</evidence>
<evidence type="ECO:0000256" key="8">
    <source>
        <dbReference type="ARBA" id="ARBA00023136"/>
    </source>
</evidence>
<feature type="transmembrane region" description="Helical" evidence="10">
    <location>
        <begin position="1146"/>
        <end position="1171"/>
    </location>
</feature>
<keyword evidence="7 10" id="KW-1133">Transmembrane helix</keyword>
<dbReference type="PROSITE" id="PS00211">
    <property type="entry name" value="ABC_TRANSPORTER_1"/>
    <property type="match status" value="1"/>
</dbReference>
<dbReference type="PANTHER" id="PTHR19241">
    <property type="entry name" value="ATP-BINDING CASSETTE TRANSPORTER"/>
    <property type="match status" value="1"/>
</dbReference>
<dbReference type="CDD" id="cd03232">
    <property type="entry name" value="ABCG_PDR_domain2"/>
    <property type="match status" value="1"/>
</dbReference>
<dbReference type="GO" id="GO:0016020">
    <property type="term" value="C:membrane"/>
    <property type="evidence" value="ECO:0007669"/>
    <property type="project" value="UniProtKB-SubCell"/>
</dbReference>
<keyword evidence="6" id="KW-0067">ATP-binding</keyword>
<dbReference type="SMART" id="SM00382">
    <property type="entry name" value="AAA"/>
    <property type="match status" value="2"/>
</dbReference>
<accession>A0A9P8VRP1</accession>
<dbReference type="GO" id="GO:0140359">
    <property type="term" value="F:ABC-type transporter activity"/>
    <property type="evidence" value="ECO:0007669"/>
    <property type="project" value="InterPro"/>
</dbReference>
<dbReference type="PROSITE" id="PS50893">
    <property type="entry name" value="ABC_TRANSPORTER_2"/>
    <property type="match status" value="2"/>
</dbReference>
<comment type="caution">
    <text evidence="12">The sequence shown here is derived from an EMBL/GenBank/DDBJ whole genome shotgun (WGS) entry which is preliminary data.</text>
</comment>
<feature type="region of interest" description="Disordered" evidence="9">
    <location>
        <begin position="703"/>
        <end position="733"/>
    </location>
</feature>
<dbReference type="Proteomes" id="UP000777438">
    <property type="component" value="Unassembled WGS sequence"/>
</dbReference>
<comment type="subcellular location">
    <subcellularLocation>
        <location evidence="1">Membrane</location>
        <topology evidence="1">Multi-pass membrane protein</topology>
    </subcellularLocation>
</comment>
<keyword evidence="8 10" id="KW-0472">Membrane</keyword>
<feature type="transmembrane region" description="Helical" evidence="10">
    <location>
        <begin position="1212"/>
        <end position="1233"/>
    </location>
</feature>
<dbReference type="CDD" id="cd03233">
    <property type="entry name" value="ABCG_PDR_domain1"/>
    <property type="match status" value="1"/>
</dbReference>
<dbReference type="Pfam" id="PF19055">
    <property type="entry name" value="ABC2_membrane_7"/>
    <property type="match status" value="1"/>
</dbReference>
<feature type="transmembrane region" description="Helical" evidence="10">
    <location>
        <begin position="417"/>
        <end position="440"/>
    </location>
</feature>
<name>A0A9P8VRP1_9HYPO</name>
<dbReference type="InterPro" id="IPR027417">
    <property type="entry name" value="P-loop_NTPase"/>
</dbReference>
<dbReference type="Gene3D" id="3.40.50.300">
    <property type="entry name" value="P-loop containing nucleotide triphosphate hydrolases"/>
    <property type="match status" value="2"/>
</dbReference>
<dbReference type="EMBL" id="JAGPYM010000050">
    <property type="protein sequence ID" value="KAH6871809.1"/>
    <property type="molecule type" value="Genomic_DNA"/>
</dbReference>
<evidence type="ECO:0000256" key="1">
    <source>
        <dbReference type="ARBA" id="ARBA00004141"/>
    </source>
</evidence>
<evidence type="ECO:0000256" key="3">
    <source>
        <dbReference type="ARBA" id="ARBA00022448"/>
    </source>
</evidence>
<dbReference type="InterPro" id="IPR010929">
    <property type="entry name" value="PDR_CDR_ABC"/>
</dbReference>
<evidence type="ECO:0000256" key="7">
    <source>
        <dbReference type="ARBA" id="ARBA00022989"/>
    </source>
</evidence>
<dbReference type="InterPro" id="IPR003593">
    <property type="entry name" value="AAA+_ATPase"/>
</dbReference>
<feature type="compositionally biased region" description="Basic and acidic residues" evidence="9">
    <location>
        <begin position="711"/>
        <end position="733"/>
    </location>
</feature>
<feature type="transmembrane region" description="Helical" evidence="10">
    <location>
        <begin position="1183"/>
        <end position="1200"/>
    </location>
</feature>
<dbReference type="GO" id="GO:0016887">
    <property type="term" value="F:ATP hydrolysis activity"/>
    <property type="evidence" value="ECO:0007669"/>
    <property type="project" value="InterPro"/>
</dbReference>
<evidence type="ECO:0000256" key="5">
    <source>
        <dbReference type="ARBA" id="ARBA00022741"/>
    </source>
</evidence>
<evidence type="ECO:0000256" key="9">
    <source>
        <dbReference type="SAM" id="MobiDB-lite"/>
    </source>
</evidence>
<keyword evidence="3" id="KW-0813">Transport</keyword>
<comment type="similarity">
    <text evidence="2">Belongs to the ABC transporter superfamily. ABCG family. PDR (TC 3.A.1.205) subfamily.</text>
</comment>
<sequence>MEQTSMASSTSALQDYLLNAKSNGCLAGFSGKRIHLLFDGLNVRRKQTRVGGILDYLSDAAFSWLNTEAQNTKTAVPRNCLLQQLSGVVSPGEMVLILGRAGSGCTTFLKTVANNPMSGTETSGTLLYGGKSTKEFLNAHAGEAVFCGAEDFHNPTLTVEQTLQFALDLSVPKFHKGGSKEQIFKNDVLQRLLGILNISHTKTTMLGDARIRGVSGGERKRISIAEALITRAAIMCWENPTLGLDAATASELIRALRVLTSLYESVSLVSLYQASDTLYHCFDKVLLLADGHELYFGPADGAANYFKNLGFTHNSGQSIADFLAECADARLRTSQNPYSTADLARIFRESVAYRKMQQEMAQCQEEVRQEDYQRRVTECIETERYTGWQYGSNRTSIWTQISALARRHAQLRLQDRLGLIIKNVTSTIIALVCGSVYWQLPRTSNGTFTRGGVMFISLLYNAFSAFAELPLTILGRPILNKHTSFAFYRPSAACLGQIIFDIPLSALEGLIFSAIVYFMAGLRTDAGSFFVFYLFIIFGQIALTLFFRTLGCMSKTLDGALKVACVVIILFVLESGYLVPYRDQKPWVQWFSWVNPIAYSFEGLMANEFRELDLACSDSSFVPHGPGYSDQNYKICLVPGAVRGSKTVSGSSYLAAAFGFDVHHIWRNIAILLAFVVGLLIFNIIISESVTFVTSPVEMEASGDDDAAGIDEERPMDRHRPTETCHPRHQAETKHKTLSWSGMGYTAVVSKSESRQILQDISGYVKPGMMMALMGASGAGKSTLLDLMANRKITGIVSGTLLADGKPLQEDFCRRTAYCQQLDVHDPCQTVREALQFSAYLRQPASFSKAAKNADVEEIIHLLELQSLASSIIGEPETGGISLEQRKLVTIGVELAAKPDVLFLDEPTSGLSTQSAMNIVNFLRKLADEGKSIVCTIHQPNAAIFSTFSQLLLLHGGRELFCGPIAEAGQYFSHLGYSCPEATNFAEFMLEAISNGGKSADEWAQIWSKSDKKALMDRDINNIIENARDIHDISTNQGHSKSKDILGCLTFLVQLKTVSTRALKSAWRQPGYASTRIINHITIALLTALAYLNTGNAFGDLQMRIFIIFQVTILPSLVLSQVEPAFERAKRIFHRERASGMYSRTVFLTAMLLSEIPFTILCTVLFYLLLFFPANFSIDATKAGYEFFIVLITSQFSVQLGQTIAAFTPSSYIAALFTPFILITFSLFCGVTVPPQNIPKFWVWIFRSNPVSYLVGGLIETELSGLEVICKLSELYRFDPPAGVTCFEYLQGWLETAPGYLANENATSNCGYCPYQFGDDFIAQFGLYWDNRWRDLGILSAYLESTLVIYYSCKF</sequence>
<dbReference type="Pfam" id="PF01061">
    <property type="entry name" value="ABC2_membrane"/>
    <property type="match status" value="2"/>
</dbReference>
<dbReference type="InterPro" id="IPR013525">
    <property type="entry name" value="ABC2_TM"/>
</dbReference>
<dbReference type="InterPro" id="IPR043926">
    <property type="entry name" value="ABCG_dom"/>
</dbReference>
<evidence type="ECO:0000313" key="12">
    <source>
        <dbReference type="EMBL" id="KAH6871809.1"/>
    </source>
</evidence>
<protein>
    <submittedName>
        <fullName evidence="12">ABC-2 type transporter-domain-containing protein</fullName>
    </submittedName>
</protein>
<dbReference type="OrthoDB" id="245989at2759"/>
<dbReference type="GO" id="GO:0005524">
    <property type="term" value="F:ATP binding"/>
    <property type="evidence" value="ECO:0007669"/>
    <property type="project" value="UniProtKB-KW"/>
</dbReference>
<feature type="transmembrane region" description="Helical" evidence="10">
    <location>
        <begin position="1105"/>
        <end position="1126"/>
    </location>
</feature>
<keyword evidence="4 10" id="KW-0812">Transmembrane</keyword>
<dbReference type="Pfam" id="PF00005">
    <property type="entry name" value="ABC_tran"/>
    <property type="match status" value="2"/>
</dbReference>
<feature type="transmembrane region" description="Helical" evidence="10">
    <location>
        <begin position="452"/>
        <end position="474"/>
    </location>
</feature>
<evidence type="ECO:0000313" key="13">
    <source>
        <dbReference type="Proteomes" id="UP000777438"/>
    </source>
</evidence>
<feature type="transmembrane region" description="Helical" evidence="10">
    <location>
        <begin position="1077"/>
        <end position="1093"/>
    </location>
</feature>
<reference evidence="12 13" key="1">
    <citation type="journal article" date="2021" name="Nat. Commun.">
        <title>Genetic determinants of endophytism in the Arabidopsis root mycobiome.</title>
        <authorList>
            <person name="Mesny F."/>
            <person name="Miyauchi S."/>
            <person name="Thiergart T."/>
            <person name="Pickel B."/>
            <person name="Atanasova L."/>
            <person name="Karlsson M."/>
            <person name="Huettel B."/>
            <person name="Barry K.W."/>
            <person name="Haridas S."/>
            <person name="Chen C."/>
            <person name="Bauer D."/>
            <person name="Andreopoulos W."/>
            <person name="Pangilinan J."/>
            <person name="LaButti K."/>
            <person name="Riley R."/>
            <person name="Lipzen A."/>
            <person name="Clum A."/>
            <person name="Drula E."/>
            <person name="Henrissat B."/>
            <person name="Kohler A."/>
            <person name="Grigoriev I.V."/>
            <person name="Martin F.M."/>
            <person name="Hacquard S."/>
        </authorList>
    </citation>
    <scope>NUCLEOTIDE SEQUENCE [LARGE SCALE GENOMIC DNA]</scope>
    <source>
        <strain evidence="12 13">MPI-CAGE-CH-0241</strain>
    </source>
</reference>
<dbReference type="InterPro" id="IPR003439">
    <property type="entry name" value="ABC_transporter-like_ATP-bd"/>
</dbReference>
<proteinExistence type="inferred from homology"/>
<dbReference type="SUPFAM" id="SSF52540">
    <property type="entry name" value="P-loop containing nucleoside triphosphate hydrolases"/>
    <property type="match status" value="2"/>
</dbReference>
<dbReference type="InterPro" id="IPR017871">
    <property type="entry name" value="ABC_transporter-like_CS"/>
</dbReference>
<feature type="transmembrane region" description="Helical" evidence="10">
    <location>
        <begin position="665"/>
        <end position="686"/>
    </location>
</feature>
<organism evidence="12 13">
    <name type="scientific">Thelonectria olida</name>
    <dbReference type="NCBI Taxonomy" id="1576542"/>
    <lineage>
        <taxon>Eukaryota</taxon>
        <taxon>Fungi</taxon>
        <taxon>Dikarya</taxon>
        <taxon>Ascomycota</taxon>
        <taxon>Pezizomycotina</taxon>
        <taxon>Sordariomycetes</taxon>
        <taxon>Hypocreomycetidae</taxon>
        <taxon>Hypocreales</taxon>
        <taxon>Nectriaceae</taxon>
        <taxon>Thelonectria</taxon>
    </lineage>
</organism>
<feature type="transmembrane region" description="Helical" evidence="10">
    <location>
        <begin position="495"/>
        <end position="520"/>
    </location>
</feature>
<feature type="domain" description="ABC transporter" evidence="11">
    <location>
        <begin position="67"/>
        <end position="315"/>
    </location>
</feature>
<dbReference type="Pfam" id="PF06422">
    <property type="entry name" value="PDR_CDR"/>
    <property type="match status" value="1"/>
</dbReference>